<name>A0ABW4YE01_9GAMM</name>
<organism evidence="2 3">
    <name type="scientific">Thiorhodococcus fuscus</name>
    <dbReference type="NCBI Taxonomy" id="527200"/>
    <lineage>
        <taxon>Bacteria</taxon>
        <taxon>Pseudomonadati</taxon>
        <taxon>Pseudomonadota</taxon>
        <taxon>Gammaproteobacteria</taxon>
        <taxon>Chromatiales</taxon>
        <taxon>Chromatiaceae</taxon>
        <taxon>Thiorhodococcus</taxon>
    </lineage>
</organism>
<keyword evidence="3" id="KW-1185">Reference proteome</keyword>
<gene>
    <name evidence="2" type="ORF">ACFSJC_18810</name>
</gene>
<evidence type="ECO:0000313" key="3">
    <source>
        <dbReference type="Proteomes" id="UP001597337"/>
    </source>
</evidence>
<evidence type="ECO:0000256" key="1">
    <source>
        <dbReference type="SAM" id="MobiDB-lite"/>
    </source>
</evidence>
<reference evidence="3" key="1">
    <citation type="journal article" date="2019" name="Int. J. Syst. Evol. Microbiol.">
        <title>The Global Catalogue of Microorganisms (GCM) 10K type strain sequencing project: providing services to taxonomists for standard genome sequencing and annotation.</title>
        <authorList>
            <consortium name="The Broad Institute Genomics Platform"/>
            <consortium name="The Broad Institute Genome Sequencing Center for Infectious Disease"/>
            <person name="Wu L."/>
            <person name="Ma J."/>
        </authorList>
    </citation>
    <scope>NUCLEOTIDE SEQUENCE [LARGE SCALE GENOMIC DNA]</scope>
    <source>
        <strain evidence="3">KACC 12597</strain>
    </source>
</reference>
<comment type="caution">
    <text evidence="2">The sequence shown here is derived from an EMBL/GenBank/DDBJ whole genome shotgun (WGS) entry which is preliminary data.</text>
</comment>
<dbReference type="Proteomes" id="UP001597337">
    <property type="component" value="Unassembled WGS sequence"/>
</dbReference>
<feature type="compositionally biased region" description="Polar residues" evidence="1">
    <location>
        <begin position="1"/>
        <end position="15"/>
    </location>
</feature>
<feature type="region of interest" description="Disordered" evidence="1">
    <location>
        <begin position="1"/>
        <end position="60"/>
    </location>
</feature>
<proteinExistence type="predicted"/>
<accession>A0ABW4YE01</accession>
<feature type="non-terminal residue" evidence="2">
    <location>
        <position position="60"/>
    </location>
</feature>
<protein>
    <submittedName>
        <fullName evidence="2">Uncharacterized protein</fullName>
    </submittedName>
</protein>
<dbReference type="EMBL" id="JBHUHX010000059">
    <property type="protein sequence ID" value="MFD2113904.1"/>
    <property type="molecule type" value="Genomic_DNA"/>
</dbReference>
<feature type="compositionally biased region" description="Basic and acidic residues" evidence="1">
    <location>
        <begin position="16"/>
        <end position="28"/>
    </location>
</feature>
<evidence type="ECO:0000313" key="2">
    <source>
        <dbReference type="EMBL" id="MFD2113904.1"/>
    </source>
</evidence>
<dbReference type="RefSeq" id="WP_386028738.1">
    <property type="nucleotide sequence ID" value="NZ_JBHUHX010000059.1"/>
</dbReference>
<sequence>MATSATPGSVLWHSNCSHEKPDYDKQPDGNKSSTGETEMIYAKPGQPDSKFSFKPRYANF</sequence>